<feature type="domain" description="ABC transporter" evidence="5">
    <location>
        <begin position="17"/>
        <end position="266"/>
    </location>
</feature>
<keyword evidence="3" id="KW-0547">Nucleotide-binding</keyword>
<keyword evidence="4 6" id="KW-0067">ATP-binding</keyword>
<gene>
    <name evidence="6" type="ORF">ACE5LO_09970</name>
</gene>
<dbReference type="InterPro" id="IPR003593">
    <property type="entry name" value="AAA+_ATPase"/>
</dbReference>
<dbReference type="CDD" id="cd03257">
    <property type="entry name" value="ABC_NikE_OppD_transporters"/>
    <property type="match status" value="1"/>
</dbReference>
<dbReference type="Pfam" id="PF00005">
    <property type="entry name" value="ABC_tran"/>
    <property type="match status" value="1"/>
</dbReference>
<keyword evidence="7" id="KW-1185">Reference proteome</keyword>
<evidence type="ECO:0000256" key="3">
    <source>
        <dbReference type="ARBA" id="ARBA00022741"/>
    </source>
</evidence>
<dbReference type="InterPro" id="IPR013563">
    <property type="entry name" value="Oligopep_ABC_C"/>
</dbReference>
<keyword evidence="2" id="KW-0813">Transport</keyword>
<dbReference type="SUPFAM" id="SSF52540">
    <property type="entry name" value="P-loop containing nucleoside triphosphate hydrolases"/>
    <property type="match status" value="1"/>
</dbReference>
<dbReference type="PROSITE" id="PS50893">
    <property type="entry name" value="ABC_TRANSPORTER_2"/>
    <property type="match status" value="1"/>
</dbReference>
<evidence type="ECO:0000313" key="6">
    <source>
        <dbReference type="EMBL" id="MFB5760718.1"/>
    </source>
</evidence>
<dbReference type="EMBL" id="JBHIRY010000007">
    <property type="protein sequence ID" value="MFB5760718.1"/>
    <property type="molecule type" value="Genomic_DNA"/>
</dbReference>
<name>A0ABV5BZL7_9BACL</name>
<dbReference type="InterPro" id="IPR050319">
    <property type="entry name" value="ABC_transp_ATP-bind"/>
</dbReference>
<dbReference type="PROSITE" id="PS00211">
    <property type="entry name" value="ABC_TRANSPORTER_1"/>
    <property type="match status" value="1"/>
</dbReference>
<dbReference type="NCBIfam" id="TIGR01727">
    <property type="entry name" value="oligo_HPY"/>
    <property type="match status" value="1"/>
</dbReference>
<dbReference type="InterPro" id="IPR027417">
    <property type="entry name" value="P-loop_NTPase"/>
</dbReference>
<sequence>MSEQPIREQPIREQPLLQVEQLTKYFTAKSGPFWRKNQVKAVQDVSFSIHEGETYGLVGESGSGKSTTGRTLLRLTEPTSGRACFQNQDIFTLRGREIQALRREMQMIFQDPLSSLDPNKRVGYSIAEPLAIHGQGSRHERHERVLELLSRVGLAARHADRFPHEFSGGQRQRIGIAKALALQPKLMICDEPVSALDVSIQSQILNLLIELQAEYGLSYLFVSHDLSVVRHIADRIGVMYLGHLVEQAPTDELFARPLHPYTQFLLSAIPAPHPKLKRERILLQGDIPSPANPPSGCVFYTRCPYVMDVCKQIKPAAMELSQEHSVQCHLYHDELRAETILN</sequence>
<comment type="caution">
    <text evidence="6">The sequence shown here is derived from an EMBL/GenBank/DDBJ whole genome shotgun (WGS) entry which is preliminary data.</text>
</comment>
<evidence type="ECO:0000256" key="2">
    <source>
        <dbReference type="ARBA" id="ARBA00022448"/>
    </source>
</evidence>
<evidence type="ECO:0000256" key="1">
    <source>
        <dbReference type="ARBA" id="ARBA00005417"/>
    </source>
</evidence>
<comment type="similarity">
    <text evidence="1">Belongs to the ABC transporter superfamily.</text>
</comment>
<evidence type="ECO:0000259" key="5">
    <source>
        <dbReference type="PROSITE" id="PS50893"/>
    </source>
</evidence>
<dbReference type="Gene3D" id="3.40.50.300">
    <property type="entry name" value="P-loop containing nucleotide triphosphate hydrolases"/>
    <property type="match status" value="1"/>
</dbReference>
<evidence type="ECO:0000313" key="7">
    <source>
        <dbReference type="Proteomes" id="UP001580430"/>
    </source>
</evidence>
<organism evidence="6 7">
    <name type="scientific">Paenibacillus medicaginis</name>
    <dbReference type="NCBI Taxonomy" id="1470560"/>
    <lineage>
        <taxon>Bacteria</taxon>
        <taxon>Bacillati</taxon>
        <taxon>Bacillota</taxon>
        <taxon>Bacilli</taxon>
        <taxon>Bacillales</taxon>
        <taxon>Paenibacillaceae</taxon>
        <taxon>Paenibacillus</taxon>
    </lineage>
</organism>
<dbReference type="Proteomes" id="UP001580430">
    <property type="component" value="Unassembled WGS sequence"/>
</dbReference>
<dbReference type="Pfam" id="PF08352">
    <property type="entry name" value="oligo_HPY"/>
    <property type="match status" value="1"/>
</dbReference>
<protein>
    <submittedName>
        <fullName evidence="6">ABC transporter ATP-binding protein</fullName>
    </submittedName>
</protein>
<dbReference type="GO" id="GO:0005524">
    <property type="term" value="F:ATP binding"/>
    <property type="evidence" value="ECO:0007669"/>
    <property type="project" value="UniProtKB-KW"/>
</dbReference>
<dbReference type="SMART" id="SM00382">
    <property type="entry name" value="AAA"/>
    <property type="match status" value="1"/>
</dbReference>
<dbReference type="PANTHER" id="PTHR43776">
    <property type="entry name" value="TRANSPORT ATP-BINDING PROTEIN"/>
    <property type="match status" value="1"/>
</dbReference>
<dbReference type="PANTHER" id="PTHR43776:SF7">
    <property type="entry name" value="D,D-DIPEPTIDE TRANSPORT ATP-BINDING PROTEIN DDPF-RELATED"/>
    <property type="match status" value="1"/>
</dbReference>
<evidence type="ECO:0000256" key="4">
    <source>
        <dbReference type="ARBA" id="ARBA00022840"/>
    </source>
</evidence>
<dbReference type="RefSeq" id="WP_375519868.1">
    <property type="nucleotide sequence ID" value="NZ_JBHIRY010000007.1"/>
</dbReference>
<dbReference type="NCBIfam" id="NF008453">
    <property type="entry name" value="PRK11308.1"/>
    <property type="match status" value="1"/>
</dbReference>
<accession>A0ABV5BZL7</accession>
<dbReference type="InterPro" id="IPR003439">
    <property type="entry name" value="ABC_transporter-like_ATP-bd"/>
</dbReference>
<reference evidence="6 7" key="1">
    <citation type="submission" date="2024-09" db="EMBL/GenBank/DDBJ databases">
        <title>Paenibacillus zeirhizospherea sp. nov., isolated from surface of the maize (Zea mays) roots in a horticulture field, Hungary.</title>
        <authorList>
            <person name="Marton D."/>
            <person name="Farkas M."/>
            <person name="Bedics A."/>
            <person name="Toth E."/>
            <person name="Tancsics A."/>
            <person name="Boka K."/>
            <person name="Marati G."/>
            <person name="Kriszt B."/>
            <person name="Cserhati M."/>
        </authorList>
    </citation>
    <scope>NUCLEOTIDE SEQUENCE [LARGE SCALE GENOMIC DNA]</scope>
    <source>
        <strain evidence="6 7">JCM 18446</strain>
    </source>
</reference>
<proteinExistence type="inferred from homology"/>
<dbReference type="InterPro" id="IPR017871">
    <property type="entry name" value="ABC_transporter-like_CS"/>
</dbReference>